<dbReference type="AlphaFoldDB" id="A0A6P4DDU6"/>
<sequence length="623" mass="67691">MGMATTMLWNLQKLWPFSLFRNDDVADSKRIVSKLPIPEHTKQFVFAFHDPQTQSSIYVLSALGLSERSASDARSLITAIKPDAVLVHADPSFLDEEEAVSVNNPLPTSSFGVIKRCFVDRIDQERYENLAGSFVLREIFGTGFHGHVLAAKLAAEEVGSSFFVISSPFVNSCLINNSSNGSNNSDRVRVGGGSILQVQGFVNGAITGFSLSPTRSYKRLCLNNDVHSQLVKALSLCLEPFSTSSGSSSMENEIKPMSSYEIPAFARSTYPLLEELHDIFSDVPSIGKALAHVQKMLVDVSRGEVLDTRTVSEVYAFRIAVEVLRIGLSKNGLRPIKRKGAPKKGEEVKFSELPLEDMSHALLAQVIRWQSDKYKNIVAVVDAGALEGLRKHWDTPVLPQVKDIVGQITHCGREGAFLIHDDRKWLLADRPMVAVSAGASAILGASLLSKAVPASSVLKAVTYKVPASLKLILNQTQRALAFAFGSSKAAAGVKASSTIRAAASATKIRAVTHSIIVYVERTSISAMRTAFYEIMRKRKMQRVGFLPLATFACSMGTCTGLMMYGDGIECAVESVPAAPSIASLGRGIQHLREASQAVMQAEGTRIQKSIESLINRIKRSKDG</sequence>
<organism evidence="1 2">
    <name type="scientific">Arachis duranensis</name>
    <name type="common">Wild peanut</name>
    <dbReference type="NCBI Taxonomy" id="130453"/>
    <lineage>
        <taxon>Eukaryota</taxon>
        <taxon>Viridiplantae</taxon>
        <taxon>Streptophyta</taxon>
        <taxon>Embryophyta</taxon>
        <taxon>Tracheophyta</taxon>
        <taxon>Spermatophyta</taxon>
        <taxon>Magnoliopsida</taxon>
        <taxon>eudicotyledons</taxon>
        <taxon>Gunneridae</taxon>
        <taxon>Pentapetalae</taxon>
        <taxon>rosids</taxon>
        <taxon>fabids</taxon>
        <taxon>Fabales</taxon>
        <taxon>Fabaceae</taxon>
        <taxon>Papilionoideae</taxon>
        <taxon>50 kb inversion clade</taxon>
        <taxon>dalbergioids sensu lato</taxon>
        <taxon>Dalbergieae</taxon>
        <taxon>Pterocarpus clade</taxon>
        <taxon>Arachis</taxon>
    </lineage>
</organism>
<dbReference type="Proteomes" id="UP000515211">
    <property type="component" value="Chromosome 5"/>
</dbReference>
<dbReference type="OrthoDB" id="1908857at2759"/>
<dbReference type="PANTHER" id="PTHR36020:SF1">
    <property type="entry name" value="TRANSMEMBRANE PROTEIN"/>
    <property type="match status" value="1"/>
</dbReference>
<evidence type="ECO:0000313" key="1">
    <source>
        <dbReference type="Proteomes" id="UP000515211"/>
    </source>
</evidence>
<dbReference type="PANTHER" id="PTHR36020">
    <property type="entry name" value="TRANSMEMBRANE PROTEIN"/>
    <property type="match status" value="1"/>
</dbReference>
<evidence type="ECO:0000313" key="2">
    <source>
        <dbReference type="RefSeq" id="XP_015964613.1"/>
    </source>
</evidence>
<dbReference type="KEGG" id="adu:107488382"/>
<reference evidence="2" key="2">
    <citation type="submission" date="2025-08" db="UniProtKB">
        <authorList>
            <consortium name="RefSeq"/>
        </authorList>
    </citation>
    <scope>IDENTIFICATION</scope>
    <source>
        <tissue evidence="2">Whole plant</tissue>
    </source>
</reference>
<accession>A0A6P4DDU6</accession>
<proteinExistence type="predicted"/>
<dbReference type="GeneID" id="107488382"/>
<reference evidence="1" key="1">
    <citation type="journal article" date="2016" name="Nat. Genet.">
        <title>The genome sequences of Arachis duranensis and Arachis ipaensis, the diploid ancestors of cultivated peanut.</title>
        <authorList>
            <person name="Bertioli D.J."/>
            <person name="Cannon S.B."/>
            <person name="Froenicke L."/>
            <person name="Huang G."/>
            <person name="Farmer A.D."/>
            <person name="Cannon E.K."/>
            <person name="Liu X."/>
            <person name="Gao D."/>
            <person name="Clevenger J."/>
            <person name="Dash S."/>
            <person name="Ren L."/>
            <person name="Moretzsohn M.C."/>
            <person name="Shirasawa K."/>
            <person name="Huang W."/>
            <person name="Vidigal B."/>
            <person name="Abernathy B."/>
            <person name="Chu Y."/>
            <person name="Niederhuth C.E."/>
            <person name="Umale P."/>
            <person name="Araujo A.C."/>
            <person name="Kozik A."/>
            <person name="Kim K.D."/>
            <person name="Burow M.D."/>
            <person name="Varshney R.K."/>
            <person name="Wang X."/>
            <person name="Zhang X."/>
            <person name="Barkley N."/>
            <person name="Guimaraes P.M."/>
            <person name="Isobe S."/>
            <person name="Guo B."/>
            <person name="Liao B."/>
            <person name="Stalker H.T."/>
            <person name="Schmitz R.J."/>
            <person name="Scheffler B.E."/>
            <person name="Leal-Bertioli S.C."/>
            <person name="Xun X."/>
            <person name="Jackson S.A."/>
            <person name="Michelmore R."/>
            <person name="Ozias-Akins P."/>
        </authorList>
    </citation>
    <scope>NUCLEOTIDE SEQUENCE [LARGE SCALE GENOMIC DNA]</scope>
    <source>
        <strain evidence="1">cv. V14167</strain>
    </source>
</reference>
<name>A0A6P4DDU6_ARADU</name>
<protein>
    <submittedName>
        <fullName evidence="2">Uncharacterized protein LOC107488382</fullName>
    </submittedName>
</protein>
<gene>
    <name evidence="2" type="primary">LOC107488382</name>
</gene>
<dbReference type="RefSeq" id="XP_015964613.1">
    <property type="nucleotide sequence ID" value="XM_016109127.3"/>
</dbReference>
<keyword evidence="1" id="KW-1185">Reference proteome</keyword>